<dbReference type="GO" id="GO:0005777">
    <property type="term" value="C:peroxisome"/>
    <property type="evidence" value="ECO:0007669"/>
    <property type="project" value="TreeGrafter"/>
</dbReference>
<evidence type="ECO:0000313" key="1">
    <source>
        <dbReference type="EMBL" id="KAK2627928.1"/>
    </source>
</evidence>
<comment type="caution">
    <text evidence="1">The sequence shown here is derived from an EMBL/GenBank/DDBJ whole genome shotgun (WGS) entry which is preliminary data.</text>
</comment>
<dbReference type="InterPro" id="IPR001753">
    <property type="entry name" value="Enoyl-CoA_hydra/iso"/>
</dbReference>
<accession>A0AAD9T331</accession>
<proteinExistence type="predicted"/>
<dbReference type="EMBL" id="JAUBYV010000003">
    <property type="protein sequence ID" value="KAK2627928.1"/>
    <property type="molecule type" value="Genomic_DNA"/>
</dbReference>
<dbReference type="Gene3D" id="3.90.226.10">
    <property type="entry name" value="2-enoyl-CoA Hydratase, Chain A, domain 1"/>
    <property type="match status" value="1"/>
</dbReference>
<keyword evidence="2" id="KW-1185">Reference proteome</keyword>
<name>A0AAD9T331_9HELO</name>
<dbReference type="GO" id="GO:0006635">
    <property type="term" value="P:fatty acid beta-oxidation"/>
    <property type="evidence" value="ECO:0007669"/>
    <property type="project" value="TreeGrafter"/>
</dbReference>
<dbReference type="GO" id="GO:0004165">
    <property type="term" value="F:delta(3)-delta(2)-enoyl-CoA isomerase activity"/>
    <property type="evidence" value="ECO:0007669"/>
    <property type="project" value="TreeGrafter"/>
</dbReference>
<dbReference type="Pfam" id="PF00378">
    <property type="entry name" value="ECH_1"/>
    <property type="match status" value="1"/>
</dbReference>
<organism evidence="1 2">
    <name type="scientific">Diplocarpon rosae</name>
    <dbReference type="NCBI Taxonomy" id="946125"/>
    <lineage>
        <taxon>Eukaryota</taxon>
        <taxon>Fungi</taxon>
        <taxon>Dikarya</taxon>
        <taxon>Ascomycota</taxon>
        <taxon>Pezizomycotina</taxon>
        <taxon>Leotiomycetes</taxon>
        <taxon>Helotiales</taxon>
        <taxon>Drepanopezizaceae</taxon>
        <taxon>Diplocarpon</taxon>
    </lineage>
</organism>
<dbReference type="PANTHER" id="PTHR11941">
    <property type="entry name" value="ENOYL-COA HYDRATASE-RELATED"/>
    <property type="match status" value="1"/>
</dbReference>
<protein>
    <recommendedName>
        <fullName evidence="3">Enoyl-CoA hydratase/isomerase</fullName>
    </recommendedName>
</protein>
<evidence type="ECO:0000313" key="2">
    <source>
        <dbReference type="Proteomes" id="UP001285354"/>
    </source>
</evidence>
<reference evidence="1" key="1">
    <citation type="submission" date="2023-06" db="EMBL/GenBank/DDBJ databases">
        <title>Draft genome of Marssonina rosae.</title>
        <authorList>
            <person name="Cheng Q."/>
        </authorList>
    </citation>
    <scope>NUCLEOTIDE SEQUENCE</scope>
    <source>
        <strain evidence="1">R4</strain>
    </source>
</reference>
<dbReference type="PANTHER" id="PTHR11941:SF75">
    <property type="entry name" value="ENOYL-COA HYDRATASE_ISOMERASE FAMILY PROTEIN"/>
    <property type="match status" value="1"/>
</dbReference>
<dbReference type="InterPro" id="IPR029045">
    <property type="entry name" value="ClpP/crotonase-like_dom_sf"/>
</dbReference>
<sequence length="276" mass="30816">MATESLFTVPIINAAADKGSSGNVVCSCASPGVYVLTFTAPPDNRLLTSFCEALILALDILEISYPHGVVVTTSGIKKFYSNGLDLEHASNTKGFFANSMFALFKRLLTYPMPTVALVNGHAFAGGFMLAMYHDYRIFNPTRGFLCLNELDLGVPLRPAMSSVFRQKLTPQVYKEMVLEAKRYSGIEALEKAIVDALGGMEELLKFVAERQLAAKSKTGVYGLLKAEMFRESLDYLEGDDRETKRDDEYLKREEERKRLVIKRVAEWEKNAKKAKL</sequence>
<dbReference type="CDD" id="cd06558">
    <property type="entry name" value="crotonase-like"/>
    <property type="match status" value="1"/>
</dbReference>
<dbReference type="AlphaFoldDB" id="A0AAD9T331"/>
<gene>
    <name evidence="1" type="ORF">QTJ16_002574</name>
</gene>
<evidence type="ECO:0008006" key="3">
    <source>
        <dbReference type="Google" id="ProtNLM"/>
    </source>
</evidence>
<dbReference type="SUPFAM" id="SSF52096">
    <property type="entry name" value="ClpP/crotonase"/>
    <property type="match status" value="1"/>
</dbReference>
<dbReference type="Proteomes" id="UP001285354">
    <property type="component" value="Unassembled WGS sequence"/>
</dbReference>